<gene>
    <name evidence="1" type="ORF">Goarm_009991</name>
</gene>
<proteinExistence type="predicted"/>
<reference evidence="1 2" key="1">
    <citation type="journal article" date="2019" name="Genome Biol. Evol.">
        <title>Insights into the evolution of the New World diploid cottons (Gossypium, subgenus Houzingenia) based on genome sequencing.</title>
        <authorList>
            <person name="Grover C.E."/>
            <person name="Arick M.A. 2nd"/>
            <person name="Thrash A."/>
            <person name="Conover J.L."/>
            <person name="Sanders W.S."/>
            <person name="Peterson D.G."/>
            <person name="Frelichowski J.E."/>
            <person name="Scheffler J.A."/>
            <person name="Scheffler B.E."/>
            <person name="Wendel J.F."/>
        </authorList>
    </citation>
    <scope>NUCLEOTIDE SEQUENCE [LARGE SCALE GENOMIC DNA]</scope>
    <source>
        <strain evidence="1">6</strain>
        <tissue evidence="1">Leaf</tissue>
    </source>
</reference>
<keyword evidence="2" id="KW-1185">Reference proteome</keyword>
<comment type="caution">
    <text evidence="1">The sequence shown here is derived from an EMBL/GenBank/DDBJ whole genome shotgun (WGS) entry which is preliminary data.</text>
</comment>
<organism evidence="1 2">
    <name type="scientific">Gossypium armourianum</name>
    <dbReference type="NCBI Taxonomy" id="34283"/>
    <lineage>
        <taxon>Eukaryota</taxon>
        <taxon>Viridiplantae</taxon>
        <taxon>Streptophyta</taxon>
        <taxon>Embryophyta</taxon>
        <taxon>Tracheophyta</taxon>
        <taxon>Spermatophyta</taxon>
        <taxon>Magnoliopsida</taxon>
        <taxon>eudicotyledons</taxon>
        <taxon>Gunneridae</taxon>
        <taxon>Pentapetalae</taxon>
        <taxon>rosids</taxon>
        <taxon>malvids</taxon>
        <taxon>Malvales</taxon>
        <taxon>Malvaceae</taxon>
        <taxon>Malvoideae</taxon>
        <taxon>Gossypium</taxon>
    </lineage>
</organism>
<dbReference type="EMBL" id="JABFAE010000009">
    <property type="protein sequence ID" value="MBA0837875.1"/>
    <property type="molecule type" value="Genomic_DNA"/>
</dbReference>
<accession>A0A7J9JUN4</accession>
<protein>
    <submittedName>
        <fullName evidence="1">Uncharacterized protein</fullName>
    </submittedName>
</protein>
<dbReference type="AlphaFoldDB" id="A0A7J9JUN4"/>
<name>A0A7J9JUN4_9ROSI</name>
<evidence type="ECO:0000313" key="1">
    <source>
        <dbReference type="EMBL" id="MBA0837875.1"/>
    </source>
</evidence>
<evidence type="ECO:0000313" key="2">
    <source>
        <dbReference type="Proteomes" id="UP000593575"/>
    </source>
</evidence>
<sequence length="27" mass="3183">MMHNRVGEWIFGYNRHLGKCSAFDAEL</sequence>
<dbReference type="Proteomes" id="UP000593575">
    <property type="component" value="Unassembled WGS sequence"/>
</dbReference>